<dbReference type="Pfam" id="PF06586">
    <property type="entry name" value="TraK_N"/>
    <property type="match status" value="1"/>
</dbReference>
<feature type="domain" description="TraK N-terminal" evidence="3">
    <location>
        <begin position="35"/>
        <end position="128"/>
    </location>
</feature>
<evidence type="ECO:0000256" key="1">
    <source>
        <dbReference type="SAM" id="MobiDB-lite"/>
    </source>
</evidence>
<accession>A0A1F6GU48</accession>
<feature type="region of interest" description="Disordered" evidence="1">
    <location>
        <begin position="260"/>
        <end position="285"/>
    </location>
</feature>
<protein>
    <recommendedName>
        <fullName evidence="7">DUF4412 domain-containing protein</fullName>
    </recommendedName>
</protein>
<gene>
    <name evidence="5" type="ORF">A2557_11770</name>
</gene>
<feature type="domain" description="TraK C-terminal" evidence="4">
    <location>
        <begin position="142"/>
        <end position="250"/>
    </location>
</feature>
<evidence type="ECO:0000313" key="6">
    <source>
        <dbReference type="Proteomes" id="UP000177583"/>
    </source>
</evidence>
<dbReference type="AlphaFoldDB" id="A0A1F6GU48"/>
<dbReference type="Proteomes" id="UP000177583">
    <property type="component" value="Unassembled WGS sequence"/>
</dbReference>
<evidence type="ECO:0000313" key="5">
    <source>
        <dbReference type="EMBL" id="OGH01685.1"/>
    </source>
</evidence>
<comment type="caution">
    <text evidence="5">The sequence shown here is derived from an EMBL/GenBank/DDBJ whole genome shotgun (WGS) entry which is preliminary data.</text>
</comment>
<evidence type="ECO:0000259" key="4">
    <source>
        <dbReference type="Pfam" id="PF23536"/>
    </source>
</evidence>
<dbReference type="EMBL" id="MFNF01000030">
    <property type="protein sequence ID" value="OGH01685.1"/>
    <property type="molecule type" value="Genomic_DNA"/>
</dbReference>
<organism evidence="5 6">
    <name type="scientific">Candidatus Lambdaproteobacteria bacterium RIFOXYD2_FULL_56_26</name>
    <dbReference type="NCBI Taxonomy" id="1817773"/>
    <lineage>
        <taxon>Bacteria</taxon>
        <taxon>Pseudomonadati</taxon>
        <taxon>Pseudomonadota</taxon>
        <taxon>Candidatus Lambdaproteobacteria</taxon>
    </lineage>
</organism>
<evidence type="ECO:0000256" key="2">
    <source>
        <dbReference type="SAM" id="SignalP"/>
    </source>
</evidence>
<keyword evidence="2" id="KW-0732">Signal</keyword>
<feature type="chain" id="PRO_5009524828" description="DUF4412 domain-containing protein" evidence="2">
    <location>
        <begin position="24"/>
        <end position="285"/>
    </location>
</feature>
<dbReference type="InterPro" id="IPR055397">
    <property type="entry name" value="TraK_C"/>
</dbReference>
<reference evidence="5 6" key="1">
    <citation type="journal article" date="2016" name="Nat. Commun.">
        <title>Thousands of microbial genomes shed light on interconnected biogeochemical processes in an aquifer system.</title>
        <authorList>
            <person name="Anantharaman K."/>
            <person name="Brown C.T."/>
            <person name="Hug L.A."/>
            <person name="Sharon I."/>
            <person name="Castelle C.J."/>
            <person name="Probst A.J."/>
            <person name="Thomas B.C."/>
            <person name="Singh A."/>
            <person name="Wilkins M.J."/>
            <person name="Karaoz U."/>
            <person name="Brodie E.L."/>
            <person name="Williams K.H."/>
            <person name="Hubbard S.S."/>
            <person name="Banfield J.F."/>
        </authorList>
    </citation>
    <scope>NUCLEOTIDE SEQUENCE [LARGE SCALE GENOMIC DNA]</scope>
</reference>
<dbReference type="Pfam" id="PF23536">
    <property type="entry name" value="TraK_C"/>
    <property type="match status" value="1"/>
</dbReference>
<dbReference type="InterPro" id="IPR010563">
    <property type="entry name" value="TraK_N"/>
</dbReference>
<feature type="signal peptide" evidence="2">
    <location>
        <begin position="1"/>
        <end position="23"/>
    </location>
</feature>
<name>A0A1F6GU48_9PROT</name>
<sequence length="285" mass="32004">MKGTIRIPLILWVGLVLASTALAKPPEKEDNLPLEVLPDITNEIPLSNRQTNWFRCKESLSDVAYSKEKNLEVTLKGKNGYVKFLEKRGENGEPVFQTGQTELIFNCSGTMYKLLVTPKNISSRTVLLAQGLGQRMEKNLIALAPKSEDERILDLLKKVYLDRIPEGWEVSQGGTEVSLYKGLNVELKREVHVEGSGYKVLEYVLESERDGFELEEKLFNRIEFAKNPMAIALEPLHLDKGEKARLLIVERLNQDRGLPLVVGKTGGNKQTKEAPTGTFGNEEQP</sequence>
<evidence type="ECO:0000259" key="3">
    <source>
        <dbReference type="Pfam" id="PF06586"/>
    </source>
</evidence>
<proteinExistence type="predicted"/>
<evidence type="ECO:0008006" key="7">
    <source>
        <dbReference type="Google" id="ProtNLM"/>
    </source>
</evidence>